<dbReference type="AlphaFoldDB" id="A0AB33TVQ0"/>
<dbReference type="Proteomes" id="UP000072443">
    <property type="component" value="Unassembled WGS sequence"/>
</dbReference>
<organism evidence="1 2">
    <name type="scientific">Neisseria meningitidis</name>
    <dbReference type="NCBI Taxonomy" id="487"/>
    <lineage>
        <taxon>Bacteria</taxon>
        <taxon>Pseudomonadati</taxon>
        <taxon>Pseudomonadota</taxon>
        <taxon>Betaproteobacteria</taxon>
        <taxon>Neisseriales</taxon>
        <taxon>Neisseriaceae</taxon>
        <taxon>Neisseria</taxon>
    </lineage>
</organism>
<reference evidence="1 2" key="1">
    <citation type="submission" date="2016-02" db="EMBL/GenBank/DDBJ databases">
        <authorList>
            <consortium name="Pathogen Informatics"/>
        </authorList>
    </citation>
    <scope>NUCLEOTIDE SEQUENCE [LARGE SCALE GENOMIC DNA]</scope>
    <source>
        <strain evidence="1 2">2842STDY5881269</strain>
    </source>
</reference>
<evidence type="ECO:0000313" key="1">
    <source>
        <dbReference type="EMBL" id="CWP59372.1"/>
    </source>
</evidence>
<protein>
    <submittedName>
        <fullName evidence="1">Uncharacterized protein</fullName>
    </submittedName>
</protein>
<dbReference type="EMBL" id="FEVP01000007">
    <property type="protein sequence ID" value="CWP59372.1"/>
    <property type="molecule type" value="Genomic_DNA"/>
</dbReference>
<sequence length="29" mass="3227">MPSESPSDGICFPKRIILPQAYANPRPLQ</sequence>
<accession>A0AB33TVQ0</accession>
<proteinExistence type="predicted"/>
<name>A0AB33TVQ0_NEIME</name>
<gene>
    <name evidence="1" type="ORF">ERS514591_00834</name>
</gene>
<comment type="caution">
    <text evidence="1">The sequence shown here is derived from an EMBL/GenBank/DDBJ whole genome shotgun (WGS) entry which is preliminary data.</text>
</comment>
<evidence type="ECO:0000313" key="2">
    <source>
        <dbReference type="Proteomes" id="UP000072443"/>
    </source>
</evidence>